<dbReference type="InterPro" id="IPR032675">
    <property type="entry name" value="LRR_dom_sf"/>
</dbReference>
<dbReference type="Proteomes" id="UP001161247">
    <property type="component" value="Chromosome 6"/>
</dbReference>
<dbReference type="SUPFAM" id="SSF52047">
    <property type="entry name" value="RNI-like"/>
    <property type="match status" value="1"/>
</dbReference>
<dbReference type="Gene3D" id="3.80.10.10">
    <property type="entry name" value="Ribonuclease Inhibitor"/>
    <property type="match status" value="1"/>
</dbReference>
<evidence type="ECO:0000313" key="3">
    <source>
        <dbReference type="Proteomes" id="UP001161247"/>
    </source>
</evidence>
<dbReference type="InterPro" id="IPR050232">
    <property type="entry name" value="FBL13/AtMIF1-like"/>
</dbReference>
<dbReference type="InterPro" id="IPR055411">
    <property type="entry name" value="LRR_FXL15/At3g58940/PEG3-like"/>
</dbReference>
<evidence type="ECO:0000259" key="1">
    <source>
        <dbReference type="SMART" id="SM00579"/>
    </source>
</evidence>
<dbReference type="Pfam" id="PF24758">
    <property type="entry name" value="LRR_At5g56370"/>
    <property type="match status" value="1"/>
</dbReference>
<dbReference type="InterPro" id="IPR006566">
    <property type="entry name" value="FBD"/>
</dbReference>
<dbReference type="Pfam" id="PF00646">
    <property type="entry name" value="F-box"/>
    <property type="match status" value="1"/>
</dbReference>
<dbReference type="InterPro" id="IPR001810">
    <property type="entry name" value="F-box_dom"/>
</dbReference>
<gene>
    <name evidence="2" type="ORF">OLC1_LOCUS18061</name>
</gene>
<dbReference type="PANTHER" id="PTHR31900:SF30">
    <property type="entry name" value="SUPERFAMILY PROTEIN, PUTATIVE-RELATED"/>
    <property type="match status" value="1"/>
</dbReference>
<protein>
    <submittedName>
        <fullName evidence="2">OLC1v1010406C1</fullName>
    </submittedName>
</protein>
<dbReference type="EMBL" id="OX459123">
    <property type="protein sequence ID" value="CAI9110395.1"/>
    <property type="molecule type" value="Genomic_DNA"/>
</dbReference>
<dbReference type="PANTHER" id="PTHR31900">
    <property type="entry name" value="F-BOX/RNI SUPERFAMILY PROTEIN-RELATED"/>
    <property type="match status" value="1"/>
</dbReference>
<sequence length="493" mass="56079">MESERGENPRRKLLKRCDDADVSGDDQAILVDRISHLPEAILCHILSFLPTKSAVATSFLSKSWDRRWTKVTNFDFKDLPWRRWRTTGTESSLSANPGGGVPKMDFVGFVNMVLLNQSRENSINRFRLQIKNRPFVNFSFIFLNIWVTTAVTRNVRVLDLDLSPHLPLHDDSDDDYHDSEFHLPDALYNCGTLEVLKLEGAFLIKPPSMVSLPKLTDLELLSVKFDSDESFSRLISGCRMIHSLVMSRDHCNDGMTVCTISSPVLKLLQYSQDFCQKCDMQAEHHLQLKIDTPALQRLTLFDFLTEVIVRGLTSLDEVNLEIPYIQPEKTVRLIQAFDYVNSLALYDSTMRIVSKAINTLSSSFDKLTKLAARVECCQFSHLMSLIDRCATLKSLQIGKCRVLCPHHDKSLGDPPRRIPKCFLSSLTHVSFLDFEGHENEMALLRFIADHASRLTTLNVRRREGYVVPEEKMHLLEQRLSSSAVSPTCAISIS</sequence>
<dbReference type="InterPro" id="IPR053781">
    <property type="entry name" value="F-box_AtFBL13-like"/>
</dbReference>
<organism evidence="2 3">
    <name type="scientific">Oldenlandia corymbosa var. corymbosa</name>
    <dbReference type="NCBI Taxonomy" id="529605"/>
    <lineage>
        <taxon>Eukaryota</taxon>
        <taxon>Viridiplantae</taxon>
        <taxon>Streptophyta</taxon>
        <taxon>Embryophyta</taxon>
        <taxon>Tracheophyta</taxon>
        <taxon>Spermatophyta</taxon>
        <taxon>Magnoliopsida</taxon>
        <taxon>eudicotyledons</taxon>
        <taxon>Gunneridae</taxon>
        <taxon>Pentapetalae</taxon>
        <taxon>asterids</taxon>
        <taxon>lamiids</taxon>
        <taxon>Gentianales</taxon>
        <taxon>Rubiaceae</taxon>
        <taxon>Rubioideae</taxon>
        <taxon>Spermacoceae</taxon>
        <taxon>Hedyotis-Oldenlandia complex</taxon>
        <taxon>Oldenlandia</taxon>
    </lineage>
</organism>
<dbReference type="AlphaFoldDB" id="A0AAV1DTZ9"/>
<feature type="domain" description="FBD" evidence="1">
    <location>
        <begin position="420"/>
        <end position="493"/>
    </location>
</feature>
<keyword evidence="3" id="KW-1185">Reference proteome</keyword>
<reference evidence="2" key="1">
    <citation type="submission" date="2023-03" db="EMBL/GenBank/DDBJ databases">
        <authorList>
            <person name="Julca I."/>
        </authorList>
    </citation>
    <scope>NUCLEOTIDE SEQUENCE</scope>
</reference>
<name>A0AAV1DTZ9_OLDCO</name>
<dbReference type="SUPFAM" id="SSF81383">
    <property type="entry name" value="F-box domain"/>
    <property type="match status" value="1"/>
</dbReference>
<dbReference type="SMART" id="SM00579">
    <property type="entry name" value="FBD"/>
    <property type="match status" value="1"/>
</dbReference>
<proteinExistence type="predicted"/>
<dbReference type="InterPro" id="IPR036047">
    <property type="entry name" value="F-box-like_dom_sf"/>
</dbReference>
<dbReference type="Pfam" id="PF08387">
    <property type="entry name" value="FBD"/>
    <property type="match status" value="1"/>
</dbReference>
<accession>A0AAV1DTZ9</accession>
<dbReference type="Gene3D" id="1.20.1280.50">
    <property type="match status" value="1"/>
</dbReference>
<dbReference type="CDD" id="cd22160">
    <property type="entry name" value="F-box_AtFBL13-like"/>
    <property type="match status" value="1"/>
</dbReference>
<evidence type="ECO:0000313" key="2">
    <source>
        <dbReference type="EMBL" id="CAI9110395.1"/>
    </source>
</evidence>